<dbReference type="EMBL" id="BRXY01000353">
    <property type="protein sequence ID" value="GMH89235.1"/>
    <property type="molecule type" value="Genomic_DNA"/>
</dbReference>
<keyword evidence="4" id="KW-1185">Reference proteome</keyword>
<comment type="caution">
    <text evidence="3">The sequence shown here is derived from an EMBL/GenBank/DDBJ whole genome shotgun (WGS) entry which is preliminary data.</text>
</comment>
<accession>A0A9W7BJV3</accession>
<protein>
    <submittedName>
        <fullName evidence="3">Uncharacterized protein</fullName>
    </submittedName>
</protein>
<proteinExistence type="predicted"/>
<evidence type="ECO:0000313" key="4">
    <source>
        <dbReference type="Proteomes" id="UP001165085"/>
    </source>
</evidence>
<feature type="region of interest" description="Disordered" evidence="2">
    <location>
        <begin position="202"/>
        <end position="249"/>
    </location>
</feature>
<sequence>MADQEAIKKAKKAIANARKSLVQQQSEIGPADPAALAEMQVKNLDKFAKKLKKQYSDALSQNDDAHKEIKFIDGKLDYLKGKYAILMEGYTHRKSEFARISKKLAECVAIQDSLMADVKGRVQKNHHQMSQNEKQLARHTKEMANGFSMQSGTTCTLKEYQQRVRKLKKVSEERDALVEKLRASGALGSSLSDMKKIAANSSGGMGDLGGNSNRSLPPMKPLRGNMRNSMGRKGSGIKKMGVSQSTPNL</sequence>
<reference evidence="4" key="1">
    <citation type="journal article" date="2023" name="Commun. Biol.">
        <title>Genome analysis of Parmales, the sister group of diatoms, reveals the evolutionary specialization of diatoms from phago-mixotrophs to photoautotrophs.</title>
        <authorList>
            <person name="Ban H."/>
            <person name="Sato S."/>
            <person name="Yoshikawa S."/>
            <person name="Yamada K."/>
            <person name="Nakamura Y."/>
            <person name="Ichinomiya M."/>
            <person name="Sato N."/>
            <person name="Blanc-Mathieu R."/>
            <person name="Endo H."/>
            <person name="Kuwata A."/>
            <person name="Ogata H."/>
        </authorList>
    </citation>
    <scope>NUCLEOTIDE SEQUENCE [LARGE SCALE GENOMIC DNA]</scope>
    <source>
        <strain evidence="4">NIES 3701</strain>
    </source>
</reference>
<evidence type="ECO:0000256" key="2">
    <source>
        <dbReference type="SAM" id="MobiDB-lite"/>
    </source>
</evidence>
<evidence type="ECO:0000313" key="3">
    <source>
        <dbReference type="EMBL" id="GMH89235.1"/>
    </source>
</evidence>
<gene>
    <name evidence="3" type="ORF">TrST_g12989</name>
</gene>
<name>A0A9W7BJV3_9STRA</name>
<dbReference type="AlphaFoldDB" id="A0A9W7BJV3"/>
<feature type="coiled-coil region" evidence="1">
    <location>
        <begin position="7"/>
        <end position="68"/>
    </location>
</feature>
<dbReference type="Proteomes" id="UP001165085">
    <property type="component" value="Unassembled WGS sequence"/>
</dbReference>
<organism evidence="3 4">
    <name type="scientific">Triparma strigata</name>
    <dbReference type="NCBI Taxonomy" id="1606541"/>
    <lineage>
        <taxon>Eukaryota</taxon>
        <taxon>Sar</taxon>
        <taxon>Stramenopiles</taxon>
        <taxon>Ochrophyta</taxon>
        <taxon>Bolidophyceae</taxon>
        <taxon>Parmales</taxon>
        <taxon>Triparmaceae</taxon>
        <taxon>Triparma</taxon>
    </lineage>
</organism>
<evidence type="ECO:0000256" key="1">
    <source>
        <dbReference type="SAM" id="Coils"/>
    </source>
</evidence>
<keyword evidence="1" id="KW-0175">Coiled coil</keyword>
<dbReference type="OrthoDB" id="190906at2759"/>